<organism evidence="7 8">
    <name type="scientific">Candidatus Magnetobacterium bavaricum</name>
    <dbReference type="NCBI Taxonomy" id="29290"/>
    <lineage>
        <taxon>Bacteria</taxon>
        <taxon>Pseudomonadati</taxon>
        <taxon>Nitrospirota</taxon>
        <taxon>Thermodesulfovibrionia</taxon>
        <taxon>Thermodesulfovibrionales</taxon>
        <taxon>Candidatus Magnetobacteriaceae</taxon>
        <taxon>Candidatus Magnetobacterium</taxon>
    </lineage>
</organism>
<evidence type="ECO:0000256" key="2">
    <source>
        <dbReference type="ARBA" id="ARBA00023125"/>
    </source>
</evidence>
<dbReference type="SMART" id="SM00857">
    <property type="entry name" value="Resolvase"/>
    <property type="match status" value="1"/>
</dbReference>
<dbReference type="AlphaFoldDB" id="A0A0F3GPI7"/>
<evidence type="ECO:0000256" key="5">
    <source>
        <dbReference type="PROSITE-ProRule" id="PRU10137"/>
    </source>
</evidence>
<dbReference type="Pfam" id="PF00239">
    <property type="entry name" value="Resolvase"/>
    <property type="match status" value="1"/>
</dbReference>
<proteinExistence type="predicted"/>
<sequence length="218" mass="24997">MMMGHNQNKNKIVAYLRVSTGKQDLNNQKLELHEYAYKHNIKIDEFFEIEVSSRKSTKERKIDKLLEYLQEGDLLIVSELSRLGRSVGQVIQIIDALIKASVKFIAVKESIRINGKQDIQTKTMITMFALFAEIERDLISERTKQGLIAAKEKGKMLGRPKGSGTSKLDKFKPEIEALLNNGSTKSFIAKRYKTSLNNLYKWMKKHKIPLKPDGRTQV</sequence>
<dbReference type="PANTHER" id="PTHR30461:SF19">
    <property type="entry name" value="SITE-SPECIFIC RECOMBINASE RESOLVASE FAMILY"/>
    <property type="match status" value="1"/>
</dbReference>
<comment type="caution">
    <text evidence="7">The sequence shown here is derived from an EMBL/GenBank/DDBJ whole genome shotgun (WGS) entry which is preliminary data.</text>
</comment>
<keyword evidence="3" id="KW-0233">DNA recombination</keyword>
<dbReference type="PANTHER" id="PTHR30461">
    <property type="entry name" value="DNA-INVERTASE FROM LAMBDOID PROPHAGE"/>
    <property type="match status" value="1"/>
</dbReference>
<dbReference type="Proteomes" id="UP000033423">
    <property type="component" value="Unassembled WGS sequence"/>
</dbReference>
<dbReference type="GO" id="GO:0003677">
    <property type="term" value="F:DNA binding"/>
    <property type="evidence" value="ECO:0007669"/>
    <property type="project" value="UniProtKB-KW"/>
</dbReference>
<dbReference type="InterPro" id="IPR006118">
    <property type="entry name" value="Recombinase_CS"/>
</dbReference>
<dbReference type="PROSITE" id="PS51736">
    <property type="entry name" value="RECOMBINASES_3"/>
    <property type="match status" value="1"/>
</dbReference>
<keyword evidence="2" id="KW-0238">DNA-binding</keyword>
<evidence type="ECO:0000256" key="3">
    <source>
        <dbReference type="ARBA" id="ARBA00023172"/>
    </source>
</evidence>
<keyword evidence="1" id="KW-0229">DNA integration</keyword>
<evidence type="ECO:0000313" key="8">
    <source>
        <dbReference type="Proteomes" id="UP000033423"/>
    </source>
</evidence>
<dbReference type="CDD" id="cd03768">
    <property type="entry name" value="SR_ResInv"/>
    <property type="match status" value="1"/>
</dbReference>
<evidence type="ECO:0000259" key="6">
    <source>
        <dbReference type="PROSITE" id="PS51736"/>
    </source>
</evidence>
<reference evidence="7 8" key="1">
    <citation type="submission" date="2015-02" db="EMBL/GenBank/DDBJ databases">
        <title>Single-cell genomics of uncultivated deep-branching MTB reveals a conserved set of magnetosome genes.</title>
        <authorList>
            <person name="Kolinko S."/>
            <person name="Richter M."/>
            <person name="Glockner F.O."/>
            <person name="Brachmann A."/>
            <person name="Schuler D."/>
        </authorList>
    </citation>
    <scope>NUCLEOTIDE SEQUENCE [LARGE SCALE GENOMIC DNA]</scope>
    <source>
        <strain evidence="7">TM-1</strain>
    </source>
</reference>
<gene>
    <name evidence="7" type="ORF">MBAV_003918</name>
</gene>
<protein>
    <submittedName>
        <fullName evidence="7">Resolvase domain-containing protein</fullName>
    </submittedName>
</protein>
<accession>A0A0F3GPI7</accession>
<name>A0A0F3GPI7_9BACT</name>
<feature type="active site" description="O-(5'-phospho-DNA)-serine intermediate" evidence="4 5">
    <location>
        <position position="19"/>
    </location>
</feature>
<dbReference type="Gene3D" id="1.10.10.60">
    <property type="entry name" value="Homeodomain-like"/>
    <property type="match status" value="1"/>
</dbReference>
<dbReference type="SUPFAM" id="SSF53041">
    <property type="entry name" value="Resolvase-like"/>
    <property type="match status" value="1"/>
</dbReference>
<dbReference type="Gene3D" id="3.40.50.1390">
    <property type="entry name" value="Resolvase, N-terminal catalytic domain"/>
    <property type="match status" value="1"/>
</dbReference>
<dbReference type="EMBL" id="LACI01001696">
    <property type="protein sequence ID" value="KJU83879.1"/>
    <property type="molecule type" value="Genomic_DNA"/>
</dbReference>
<evidence type="ECO:0000256" key="1">
    <source>
        <dbReference type="ARBA" id="ARBA00022908"/>
    </source>
</evidence>
<evidence type="ECO:0000313" key="7">
    <source>
        <dbReference type="EMBL" id="KJU83879.1"/>
    </source>
</evidence>
<keyword evidence="8" id="KW-1185">Reference proteome</keyword>
<dbReference type="PROSITE" id="PS00397">
    <property type="entry name" value="RECOMBINASES_1"/>
    <property type="match status" value="1"/>
</dbReference>
<feature type="domain" description="Resolvase/invertase-type recombinase catalytic" evidence="6">
    <location>
        <begin position="11"/>
        <end position="154"/>
    </location>
</feature>
<dbReference type="GO" id="GO:0000150">
    <property type="term" value="F:DNA strand exchange activity"/>
    <property type="evidence" value="ECO:0007669"/>
    <property type="project" value="InterPro"/>
</dbReference>
<dbReference type="InterPro" id="IPR050639">
    <property type="entry name" value="SSR_resolvase"/>
</dbReference>
<dbReference type="InterPro" id="IPR006119">
    <property type="entry name" value="Resolv_N"/>
</dbReference>
<dbReference type="InterPro" id="IPR036162">
    <property type="entry name" value="Resolvase-like_N_sf"/>
</dbReference>
<dbReference type="GO" id="GO:0015074">
    <property type="term" value="P:DNA integration"/>
    <property type="evidence" value="ECO:0007669"/>
    <property type="project" value="UniProtKB-KW"/>
</dbReference>
<evidence type="ECO:0000256" key="4">
    <source>
        <dbReference type="PIRSR" id="PIRSR606118-50"/>
    </source>
</evidence>